<feature type="transmembrane region" description="Helical" evidence="10">
    <location>
        <begin position="61"/>
        <end position="80"/>
    </location>
</feature>
<evidence type="ECO:0000256" key="9">
    <source>
        <dbReference type="SAM" id="MobiDB-lite"/>
    </source>
</evidence>
<feature type="transmembrane region" description="Helical" evidence="10">
    <location>
        <begin position="133"/>
        <end position="154"/>
    </location>
</feature>
<feature type="compositionally biased region" description="Polar residues" evidence="9">
    <location>
        <begin position="506"/>
        <end position="516"/>
    </location>
</feature>
<dbReference type="InterPro" id="IPR005467">
    <property type="entry name" value="His_kinase_dom"/>
</dbReference>
<reference evidence="12 13" key="1">
    <citation type="submission" date="2024-09" db="EMBL/GenBank/DDBJ databases">
        <authorList>
            <person name="Sun Q."/>
            <person name="Mori K."/>
        </authorList>
    </citation>
    <scope>NUCLEOTIDE SEQUENCE [LARGE SCALE GENOMIC DNA]</scope>
    <source>
        <strain evidence="12 13">CCM 7759</strain>
    </source>
</reference>
<keyword evidence="5" id="KW-0547">Nucleotide-binding</keyword>
<keyword evidence="10" id="KW-0472">Membrane</keyword>
<keyword evidence="7" id="KW-0067">ATP-binding</keyword>
<name>A0ABV6DME0_9BACL</name>
<keyword evidence="8" id="KW-0902">Two-component regulatory system</keyword>
<evidence type="ECO:0000256" key="5">
    <source>
        <dbReference type="ARBA" id="ARBA00022741"/>
    </source>
</evidence>
<comment type="catalytic activity">
    <reaction evidence="1">
        <text>ATP + protein L-histidine = ADP + protein N-phospho-L-histidine.</text>
        <dbReference type="EC" id="2.7.13.3"/>
    </reaction>
</comment>
<feature type="transmembrane region" description="Helical" evidence="10">
    <location>
        <begin position="101"/>
        <end position="121"/>
    </location>
</feature>
<evidence type="ECO:0000256" key="4">
    <source>
        <dbReference type="ARBA" id="ARBA00022679"/>
    </source>
</evidence>
<dbReference type="InterPro" id="IPR036890">
    <property type="entry name" value="HATPase_C_sf"/>
</dbReference>
<feature type="domain" description="Histidine kinase" evidence="11">
    <location>
        <begin position="243"/>
        <end position="453"/>
    </location>
</feature>
<dbReference type="EC" id="2.7.13.3" evidence="2"/>
<evidence type="ECO:0000256" key="6">
    <source>
        <dbReference type="ARBA" id="ARBA00022777"/>
    </source>
</evidence>
<feature type="region of interest" description="Disordered" evidence="9">
    <location>
        <begin position="460"/>
        <end position="488"/>
    </location>
</feature>
<organism evidence="12 13">
    <name type="scientific">Paenibacillus chartarius</name>
    <dbReference type="NCBI Taxonomy" id="747481"/>
    <lineage>
        <taxon>Bacteria</taxon>
        <taxon>Bacillati</taxon>
        <taxon>Bacillota</taxon>
        <taxon>Bacilli</taxon>
        <taxon>Bacillales</taxon>
        <taxon>Paenibacillaceae</taxon>
        <taxon>Paenibacillus</taxon>
    </lineage>
</organism>
<dbReference type="EMBL" id="JBHLWN010000063">
    <property type="protein sequence ID" value="MFC0213814.1"/>
    <property type="molecule type" value="Genomic_DNA"/>
</dbReference>
<dbReference type="Gene3D" id="3.30.565.10">
    <property type="entry name" value="Histidine kinase-like ATPase, C-terminal domain"/>
    <property type="match status" value="1"/>
</dbReference>
<evidence type="ECO:0000256" key="1">
    <source>
        <dbReference type="ARBA" id="ARBA00000085"/>
    </source>
</evidence>
<dbReference type="Pfam" id="PF02518">
    <property type="entry name" value="HATPase_c"/>
    <property type="match status" value="1"/>
</dbReference>
<feature type="transmembrane region" description="Helical" evidence="10">
    <location>
        <begin position="166"/>
        <end position="186"/>
    </location>
</feature>
<dbReference type="SMART" id="SM00387">
    <property type="entry name" value="HATPase_c"/>
    <property type="match status" value="1"/>
</dbReference>
<keyword evidence="10" id="KW-0812">Transmembrane</keyword>
<feature type="region of interest" description="Disordered" evidence="9">
    <location>
        <begin position="497"/>
        <end position="516"/>
    </location>
</feature>
<evidence type="ECO:0000256" key="10">
    <source>
        <dbReference type="SAM" id="Phobius"/>
    </source>
</evidence>
<dbReference type="InterPro" id="IPR003594">
    <property type="entry name" value="HATPase_dom"/>
</dbReference>
<gene>
    <name evidence="12" type="ORF">ACFFK0_15395</name>
</gene>
<feature type="transmembrane region" description="Helical" evidence="10">
    <location>
        <begin position="198"/>
        <end position="218"/>
    </location>
</feature>
<keyword evidence="3" id="KW-0597">Phosphoprotein</keyword>
<dbReference type="Proteomes" id="UP001589776">
    <property type="component" value="Unassembled WGS sequence"/>
</dbReference>
<keyword evidence="4" id="KW-0808">Transferase</keyword>
<evidence type="ECO:0000256" key="3">
    <source>
        <dbReference type="ARBA" id="ARBA00022553"/>
    </source>
</evidence>
<evidence type="ECO:0000313" key="13">
    <source>
        <dbReference type="Proteomes" id="UP001589776"/>
    </source>
</evidence>
<evidence type="ECO:0000313" key="12">
    <source>
        <dbReference type="EMBL" id="MFC0213814.1"/>
    </source>
</evidence>
<sequence>MVILFLLLWILATILVTTNPTSEATRWGGAVAFFSGFGGLADVMDESVSPFLREWLSEDHAMIGMAQGAVGVFSSLSHYISPYVLLMFSFRCTGVWTKNRVDRIISAIVFFLPIPVMYALFPVYPQLQADFRLLTLWVAPYVLTANFLMIRSAIREGQTLLKRQKGMLCVIVSPLTLFSLLTNYVLRVFHVEEAWRYNTWMIILGFIAFLYFAARYGLLGVRLRFEKQSLESTMRAVSMGTSFLNHTIKNEITKISMSTDNLLVSTAAADPNTKEQVEIIAGAAAHMLAMAERIQEHVQELVLNEETVRMSDLIERALLLCRPLMDAKQIHVNWNAACTVYLRCDPVHLTETLVNVIRNAVDAMSAGGELTISVAFEKKQLIVSVQDNGTGISKEHLAFVFEPFFTTKPNRSNHFGLGLSYVYNVMRKHGGSLDIHSLEGEGTTVYLRFPIHAIVDVSADDREEEHDGKHSRSHGRRRSGLDQDDDELSASSARYIGSRIGDEQGRGSSFDANAII</sequence>
<dbReference type="RefSeq" id="WP_377471150.1">
    <property type="nucleotide sequence ID" value="NZ_JBHLWN010000063.1"/>
</dbReference>
<accession>A0ABV6DME0</accession>
<dbReference type="SUPFAM" id="SSF55874">
    <property type="entry name" value="ATPase domain of HSP90 chaperone/DNA topoisomerase II/histidine kinase"/>
    <property type="match status" value="1"/>
</dbReference>
<keyword evidence="13" id="KW-1185">Reference proteome</keyword>
<comment type="caution">
    <text evidence="12">The sequence shown here is derived from an EMBL/GenBank/DDBJ whole genome shotgun (WGS) entry which is preliminary data.</text>
</comment>
<evidence type="ECO:0000259" key="11">
    <source>
        <dbReference type="PROSITE" id="PS50109"/>
    </source>
</evidence>
<dbReference type="PANTHER" id="PTHR43065:SF10">
    <property type="entry name" value="PEROXIDE STRESS-ACTIVATED HISTIDINE KINASE MAK3"/>
    <property type="match status" value="1"/>
</dbReference>
<dbReference type="PRINTS" id="PR00344">
    <property type="entry name" value="BCTRLSENSOR"/>
</dbReference>
<dbReference type="PANTHER" id="PTHR43065">
    <property type="entry name" value="SENSOR HISTIDINE KINASE"/>
    <property type="match status" value="1"/>
</dbReference>
<evidence type="ECO:0000256" key="2">
    <source>
        <dbReference type="ARBA" id="ARBA00012438"/>
    </source>
</evidence>
<evidence type="ECO:0000256" key="8">
    <source>
        <dbReference type="ARBA" id="ARBA00023012"/>
    </source>
</evidence>
<protein>
    <recommendedName>
        <fullName evidence="2">histidine kinase</fullName>
        <ecNumber evidence="2">2.7.13.3</ecNumber>
    </recommendedName>
</protein>
<dbReference type="PROSITE" id="PS50109">
    <property type="entry name" value="HIS_KIN"/>
    <property type="match status" value="1"/>
</dbReference>
<proteinExistence type="predicted"/>
<dbReference type="GO" id="GO:0016301">
    <property type="term" value="F:kinase activity"/>
    <property type="evidence" value="ECO:0007669"/>
    <property type="project" value="UniProtKB-KW"/>
</dbReference>
<dbReference type="InterPro" id="IPR004358">
    <property type="entry name" value="Sig_transdc_His_kin-like_C"/>
</dbReference>
<keyword evidence="6 12" id="KW-0418">Kinase</keyword>
<dbReference type="CDD" id="cd00075">
    <property type="entry name" value="HATPase"/>
    <property type="match status" value="1"/>
</dbReference>
<keyword evidence="10" id="KW-1133">Transmembrane helix</keyword>
<evidence type="ECO:0000256" key="7">
    <source>
        <dbReference type="ARBA" id="ARBA00022840"/>
    </source>
</evidence>